<organism evidence="1 2">
    <name type="scientific">Halocaridina rubra</name>
    <name type="common">Hawaiian red shrimp</name>
    <dbReference type="NCBI Taxonomy" id="373956"/>
    <lineage>
        <taxon>Eukaryota</taxon>
        <taxon>Metazoa</taxon>
        <taxon>Ecdysozoa</taxon>
        <taxon>Arthropoda</taxon>
        <taxon>Crustacea</taxon>
        <taxon>Multicrustacea</taxon>
        <taxon>Malacostraca</taxon>
        <taxon>Eumalacostraca</taxon>
        <taxon>Eucarida</taxon>
        <taxon>Decapoda</taxon>
        <taxon>Pleocyemata</taxon>
        <taxon>Caridea</taxon>
        <taxon>Atyoidea</taxon>
        <taxon>Atyidae</taxon>
        <taxon>Halocaridina</taxon>
    </lineage>
</organism>
<keyword evidence="2" id="KW-1185">Reference proteome</keyword>
<dbReference type="AlphaFoldDB" id="A0AAN8X194"/>
<dbReference type="Proteomes" id="UP001381693">
    <property type="component" value="Unassembled WGS sequence"/>
</dbReference>
<evidence type="ECO:0000313" key="2">
    <source>
        <dbReference type="Proteomes" id="UP001381693"/>
    </source>
</evidence>
<name>A0AAN8X194_HALRR</name>
<dbReference type="EMBL" id="JAXCGZ010010100">
    <property type="protein sequence ID" value="KAK7075807.1"/>
    <property type="molecule type" value="Genomic_DNA"/>
</dbReference>
<accession>A0AAN8X194</accession>
<sequence length="65" mass="7532">MHMTHDSYTCRALEFQGLHRTKAFPTPREGRNYTGYGKTKVESSKLLTECPVACRPQSHKDWIMC</sequence>
<protein>
    <submittedName>
        <fullName evidence="1">Uncharacterized protein</fullName>
    </submittedName>
</protein>
<proteinExistence type="predicted"/>
<gene>
    <name evidence="1" type="ORF">SK128_007099</name>
</gene>
<evidence type="ECO:0000313" key="1">
    <source>
        <dbReference type="EMBL" id="KAK7075807.1"/>
    </source>
</evidence>
<reference evidence="1 2" key="1">
    <citation type="submission" date="2023-11" db="EMBL/GenBank/DDBJ databases">
        <title>Halocaridina rubra genome assembly.</title>
        <authorList>
            <person name="Smith C."/>
        </authorList>
    </citation>
    <scope>NUCLEOTIDE SEQUENCE [LARGE SCALE GENOMIC DNA]</scope>
    <source>
        <strain evidence="1">EP-1</strain>
        <tissue evidence="1">Whole</tissue>
    </source>
</reference>
<comment type="caution">
    <text evidence="1">The sequence shown here is derived from an EMBL/GenBank/DDBJ whole genome shotgun (WGS) entry which is preliminary data.</text>
</comment>